<evidence type="ECO:0000256" key="4">
    <source>
        <dbReference type="ARBA" id="ARBA00023136"/>
    </source>
</evidence>
<keyword evidence="9" id="KW-0808">Transferase</keyword>
<comment type="caution">
    <text evidence="9">The sequence shown here is derived from an EMBL/GenBank/DDBJ whole genome shotgun (WGS) entry which is preliminary data.</text>
</comment>
<feature type="transmembrane region" description="Helical" evidence="5">
    <location>
        <begin position="43"/>
        <end position="60"/>
    </location>
</feature>
<organism evidence="9 10">
    <name type="scientific">Halomonas fontilapidosi</name>
    <dbReference type="NCBI Taxonomy" id="616675"/>
    <lineage>
        <taxon>Bacteria</taxon>
        <taxon>Pseudomonadati</taxon>
        <taxon>Pseudomonadota</taxon>
        <taxon>Gammaproteobacteria</taxon>
        <taxon>Oceanospirillales</taxon>
        <taxon>Halomonadaceae</taxon>
        <taxon>Halomonas</taxon>
    </lineage>
</organism>
<evidence type="ECO:0000313" key="10">
    <source>
        <dbReference type="Proteomes" id="UP000563050"/>
    </source>
</evidence>
<dbReference type="InterPro" id="IPR051533">
    <property type="entry name" value="WaaL-like"/>
</dbReference>
<feature type="transmembrane region" description="Helical" evidence="5">
    <location>
        <begin position="245"/>
        <end position="265"/>
    </location>
</feature>
<gene>
    <name evidence="9" type="ORF">FHR95_003217</name>
</gene>
<feature type="transmembrane region" description="Helical" evidence="5">
    <location>
        <begin position="197"/>
        <end position="214"/>
    </location>
</feature>
<feature type="transmembrane region" description="Helical" evidence="5">
    <location>
        <begin position="374"/>
        <end position="391"/>
    </location>
</feature>
<name>A0A7W5DMT8_9GAMM</name>
<evidence type="ECO:0000259" key="7">
    <source>
        <dbReference type="Pfam" id="PF11846"/>
    </source>
</evidence>
<dbReference type="GO" id="GO:0016020">
    <property type="term" value="C:membrane"/>
    <property type="evidence" value="ECO:0007669"/>
    <property type="project" value="UniProtKB-SubCell"/>
</dbReference>
<keyword evidence="4 5" id="KW-0472">Membrane</keyword>
<evidence type="ECO:0000256" key="5">
    <source>
        <dbReference type="SAM" id="Phobius"/>
    </source>
</evidence>
<feature type="transmembrane region" description="Helical" evidence="5">
    <location>
        <begin position="338"/>
        <end position="362"/>
    </location>
</feature>
<evidence type="ECO:0000259" key="6">
    <source>
        <dbReference type="Pfam" id="PF04932"/>
    </source>
</evidence>
<comment type="subcellular location">
    <subcellularLocation>
        <location evidence="1">Membrane</location>
        <topology evidence="1">Multi-pass membrane protein</topology>
    </subcellularLocation>
</comment>
<evidence type="ECO:0000259" key="8">
    <source>
        <dbReference type="Pfam" id="PF15864"/>
    </source>
</evidence>
<keyword evidence="10" id="KW-1185">Reference proteome</keyword>
<evidence type="ECO:0000256" key="3">
    <source>
        <dbReference type="ARBA" id="ARBA00022989"/>
    </source>
</evidence>
<feature type="transmembrane region" description="Helical" evidence="5">
    <location>
        <begin position="397"/>
        <end position="414"/>
    </location>
</feature>
<keyword evidence="9" id="KW-0328">Glycosyltransferase</keyword>
<dbReference type="RefSeq" id="WP_183315136.1">
    <property type="nucleotide sequence ID" value="NZ_JACHXQ010000015.1"/>
</dbReference>
<evidence type="ECO:0000256" key="1">
    <source>
        <dbReference type="ARBA" id="ARBA00004141"/>
    </source>
</evidence>
<feature type="domain" description="O-antigen ligase-related" evidence="6">
    <location>
        <begin position="211"/>
        <end position="348"/>
    </location>
</feature>
<feature type="domain" description="Virulence factor membrane-bound polymerase C-terminal" evidence="7">
    <location>
        <begin position="377"/>
        <end position="550"/>
    </location>
</feature>
<proteinExistence type="predicted"/>
<feature type="transmembrane region" description="Helical" evidence="5">
    <location>
        <begin position="220"/>
        <end position="238"/>
    </location>
</feature>
<dbReference type="InterPro" id="IPR007016">
    <property type="entry name" value="O-antigen_ligase-rel_domated"/>
</dbReference>
<keyword evidence="2 5" id="KW-0812">Transmembrane</keyword>
<dbReference type="GO" id="GO:0016757">
    <property type="term" value="F:glycosyltransferase activity"/>
    <property type="evidence" value="ECO:0007669"/>
    <property type="project" value="UniProtKB-KW"/>
</dbReference>
<protein>
    <submittedName>
        <fullName evidence="9">O-antigen polymerase</fullName>
        <ecNumber evidence="9">2.4.1.-</ecNumber>
    </submittedName>
</protein>
<dbReference type="Pfam" id="PF11846">
    <property type="entry name" value="Wzy_C_2"/>
    <property type="match status" value="1"/>
</dbReference>
<keyword evidence="3 5" id="KW-1133">Transmembrane helix</keyword>
<feature type="transmembrane region" description="Helical" evidence="5">
    <location>
        <begin position="97"/>
        <end position="118"/>
    </location>
</feature>
<dbReference type="EMBL" id="JACHXQ010000015">
    <property type="protein sequence ID" value="MBB3185626.1"/>
    <property type="molecule type" value="Genomic_DNA"/>
</dbReference>
<feature type="transmembrane region" description="Helical" evidence="5">
    <location>
        <begin position="125"/>
        <end position="149"/>
    </location>
</feature>
<dbReference type="PANTHER" id="PTHR37422">
    <property type="entry name" value="TEICHURONIC ACID BIOSYNTHESIS PROTEIN TUAE"/>
    <property type="match status" value="1"/>
</dbReference>
<dbReference type="Pfam" id="PF15864">
    <property type="entry name" value="PglL_A"/>
    <property type="match status" value="1"/>
</dbReference>
<feature type="transmembrane region" description="Helical" evidence="5">
    <location>
        <begin position="12"/>
        <end position="31"/>
    </location>
</feature>
<reference evidence="9 10" key="1">
    <citation type="submission" date="2020-08" db="EMBL/GenBank/DDBJ databases">
        <title>Genomic Encyclopedia of Type Strains, Phase III (KMG-III): the genomes of soil and plant-associated and newly described type strains.</title>
        <authorList>
            <person name="Whitman W."/>
        </authorList>
    </citation>
    <scope>NUCLEOTIDE SEQUENCE [LARGE SCALE GENOMIC DNA]</scope>
    <source>
        <strain evidence="9 10">CECT 7341</strain>
    </source>
</reference>
<dbReference type="Pfam" id="PF04932">
    <property type="entry name" value="Wzy_C"/>
    <property type="match status" value="1"/>
</dbReference>
<dbReference type="AlphaFoldDB" id="A0A7W5DMT8"/>
<accession>A0A7W5DMT8</accession>
<sequence>MTTDTAPNRRLIKWFIGTAIFTFTVLLHVTFPNIGGSGLQMPSNSAVWLGFALMMAIAMWPATRGVIRYSKFHIGLGLLLLALWLPFIWSWNEASLIALPRMFTVTAGAILLLGLAQLQPTCRDWYWLGMAILLGVLLEAIYAIVQYYLLGPGLWLSYDPEYGRPFGVFQQPNVLATFLTTGLVISARLMRDLRSRPLTVLASFAPLLIPLPVFLTYSRIGWLSFLIIVPILLVYLFLTGRRQFIIWAGLLIIGILIAYVGLINIETSPRDPTSTNTVNLRIGKILHSINMIMDKPVTGWGYGRFQHDFINSLAEARASDAGVNLVITTNLSHPHNELLLWGIEGGLLPMTAMLCMGIYVMYRVFFSKLGKERIILFCLPLPLLLHSMTELPFYHSTTHFLTFVLLLGFIVAVAEKTSTRDFRYTFSIKIGAFFATPLLLLFFATHLHTLFKIADYAYKITESRDPLGDIINPFGMYRQLEFLQMSRQVNAGVAIGFTRAAEDYIHWAEESKRLVPRPELYYNLILAYRALEDDAAVKRVESEAEWLYPTFRSMYKNKREDHAEAMEEISSSISRP</sequence>
<dbReference type="PANTHER" id="PTHR37422:SF21">
    <property type="entry name" value="EXOQ-LIKE PROTEIN"/>
    <property type="match status" value="1"/>
</dbReference>
<dbReference type="Proteomes" id="UP000563050">
    <property type="component" value="Unassembled WGS sequence"/>
</dbReference>
<dbReference type="InterPro" id="IPR031726">
    <property type="entry name" value="PglL_A"/>
</dbReference>
<feature type="domain" description="Protein glycosylation ligase" evidence="8">
    <location>
        <begin position="165"/>
        <end position="186"/>
    </location>
</feature>
<feature type="transmembrane region" description="Helical" evidence="5">
    <location>
        <begin position="169"/>
        <end position="190"/>
    </location>
</feature>
<dbReference type="EC" id="2.4.1.-" evidence="9"/>
<evidence type="ECO:0000256" key="2">
    <source>
        <dbReference type="ARBA" id="ARBA00022692"/>
    </source>
</evidence>
<feature type="transmembrane region" description="Helical" evidence="5">
    <location>
        <begin position="72"/>
        <end position="91"/>
    </location>
</feature>
<evidence type="ECO:0000313" key="9">
    <source>
        <dbReference type="EMBL" id="MBB3185626.1"/>
    </source>
</evidence>
<dbReference type="InterPro" id="IPR021797">
    <property type="entry name" value="Wzy_C_2"/>
</dbReference>
<feature type="transmembrane region" description="Helical" evidence="5">
    <location>
        <begin position="426"/>
        <end position="444"/>
    </location>
</feature>